<keyword evidence="4" id="KW-1185">Reference proteome</keyword>
<evidence type="ECO:0000256" key="1">
    <source>
        <dbReference type="SAM" id="MobiDB-lite"/>
    </source>
</evidence>
<evidence type="ECO:0000313" key="3">
    <source>
        <dbReference type="EMBL" id="CAL1403005.1"/>
    </source>
</evidence>
<feature type="signal peptide" evidence="2">
    <location>
        <begin position="1"/>
        <end position="21"/>
    </location>
</feature>
<proteinExistence type="predicted"/>
<evidence type="ECO:0000313" key="4">
    <source>
        <dbReference type="Proteomes" id="UP001497516"/>
    </source>
</evidence>
<keyword evidence="2" id="KW-0732">Signal</keyword>
<feature type="region of interest" description="Disordered" evidence="1">
    <location>
        <begin position="123"/>
        <end position="216"/>
    </location>
</feature>
<evidence type="ECO:0000256" key="2">
    <source>
        <dbReference type="SAM" id="SignalP"/>
    </source>
</evidence>
<dbReference type="Proteomes" id="UP001497516">
    <property type="component" value="Chromosome 7"/>
</dbReference>
<organism evidence="3 4">
    <name type="scientific">Linum trigynum</name>
    <dbReference type="NCBI Taxonomy" id="586398"/>
    <lineage>
        <taxon>Eukaryota</taxon>
        <taxon>Viridiplantae</taxon>
        <taxon>Streptophyta</taxon>
        <taxon>Embryophyta</taxon>
        <taxon>Tracheophyta</taxon>
        <taxon>Spermatophyta</taxon>
        <taxon>Magnoliopsida</taxon>
        <taxon>eudicotyledons</taxon>
        <taxon>Gunneridae</taxon>
        <taxon>Pentapetalae</taxon>
        <taxon>rosids</taxon>
        <taxon>fabids</taxon>
        <taxon>Malpighiales</taxon>
        <taxon>Linaceae</taxon>
        <taxon>Linum</taxon>
    </lineage>
</organism>
<accession>A0AAV2FXB8</accession>
<dbReference type="AlphaFoldDB" id="A0AAV2FXB8"/>
<gene>
    <name evidence="3" type="ORF">LTRI10_LOCUS42971</name>
</gene>
<sequence>MFGFALPSLLVLGNWLGRALLRAVVAGLRASLINQQKAHQPRGQAVPQRVLRFHTTQRRWVDRQDRLPARSRRSSEVEQCRVKIRRNVRKRKASEVEVERALPPKKPRVSKLREWSFSLPSSMEVENETSPPSRLSMGSIEGAKGRKCSTKVQEGLWTGPAPMNNPSLVIAELGEQNAGEQNAGEKSWDRRKESTVVPSKNLSPLMDPSNCGGRDK</sequence>
<reference evidence="3 4" key="1">
    <citation type="submission" date="2024-04" db="EMBL/GenBank/DDBJ databases">
        <authorList>
            <person name="Fracassetti M."/>
        </authorList>
    </citation>
    <scope>NUCLEOTIDE SEQUENCE [LARGE SCALE GENOMIC DNA]</scope>
</reference>
<name>A0AAV2FXB8_9ROSI</name>
<dbReference type="EMBL" id="OZ034820">
    <property type="protein sequence ID" value="CAL1403005.1"/>
    <property type="molecule type" value="Genomic_DNA"/>
</dbReference>
<protein>
    <submittedName>
        <fullName evidence="3">Uncharacterized protein</fullName>
    </submittedName>
</protein>
<feature type="chain" id="PRO_5043853097" evidence="2">
    <location>
        <begin position="22"/>
        <end position="216"/>
    </location>
</feature>